<evidence type="ECO:0000256" key="4">
    <source>
        <dbReference type="ARBA" id="ARBA00023150"/>
    </source>
</evidence>
<evidence type="ECO:0000313" key="9">
    <source>
        <dbReference type="Proteomes" id="UP000760480"/>
    </source>
</evidence>
<dbReference type="Proteomes" id="UP000760480">
    <property type="component" value="Unassembled WGS sequence"/>
</dbReference>
<evidence type="ECO:0000313" key="8">
    <source>
        <dbReference type="EMBL" id="NMQ20362.1"/>
    </source>
</evidence>
<dbReference type="SUPFAM" id="SSF53218">
    <property type="entry name" value="Molybdenum cofactor biosynthesis proteins"/>
    <property type="match status" value="1"/>
</dbReference>
<keyword evidence="4 6" id="KW-0501">Molybdenum cofactor biosynthesis</keyword>
<dbReference type="InterPro" id="IPR005110">
    <property type="entry name" value="MoeA_linker/N"/>
</dbReference>
<dbReference type="InterPro" id="IPR036425">
    <property type="entry name" value="MoaB/Mog-like_dom_sf"/>
</dbReference>
<evidence type="ECO:0000256" key="3">
    <source>
        <dbReference type="ARBA" id="ARBA00010763"/>
    </source>
</evidence>
<sequence>MFPTDTRGDRDRLLTLAEAIAAALDAVRPVRETETVPLLEAYGRVLAADLSARLDVPPHDNSAMDGFALYRADLQADGPTRLPVIGQALAGHPYAGVVPRGVAVRITTGAVLPTGPDTVIMQEQCAIAPDESEIVIEPKAAARLKPGENIRRRGEDVQSGTVLLPGGSRLRPQEVSLAAGQGIAALTVRRRPRVAVASTGDELYEPDVELPPGAIHESNRYLLIGLLRRLGCAVSDLGILRDRRDTMLPVLRDAAAAHDVLLTSGGVSVGTADLVKDVIAELGTVEFWRLAVKPGKPVTFGRIQDCLVLGLPGNPVSVMVSFLMFARPLLLKLMGARPVDAARLRVRADFQFRRKPGRREWLRARLRFDSDQALLASIYHTNSSGALSSLCWADGLIELPEDCAGVAPGDTVDYLPFSGLGVE</sequence>
<feature type="domain" description="MoaB/Mog" evidence="7">
    <location>
        <begin position="195"/>
        <end position="332"/>
    </location>
</feature>
<dbReference type="InterPro" id="IPR005111">
    <property type="entry name" value="MoeA_C_domain_IV"/>
</dbReference>
<comment type="catalytic activity">
    <reaction evidence="5">
        <text>adenylyl-molybdopterin + molybdate = Mo-molybdopterin + AMP + H(+)</text>
        <dbReference type="Rhea" id="RHEA:35047"/>
        <dbReference type="ChEBI" id="CHEBI:15378"/>
        <dbReference type="ChEBI" id="CHEBI:36264"/>
        <dbReference type="ChEBI" id="CHEBI:62727"/>
        <dbReference type="ChEBI" id="CHEBI:71302"/>
        <dbReference type="ChEBI" id="CHEBI:456215"/>
        <dbReference type="EC" id="2.10.1.1"/>
    </reaction>
</comment>
<dbReference type="Gene3D" id="2.40.340.10">
    <property type="entry name" value="MoeA, C-terminal, domain IV"/>
    <property type="match status" value="1"/>
</dbReference>
<comment type="pathway">
    <text evidence="2 6">Cofactor biosynthesis; molybdopterin biosynthesis.</text>
</comment>
<dbReference type="EMBL" id="SPMZ01000046">
    <property type="protein sequence ID" value="NMQ20362.1"/>
    <property type="molecule type" value="Genomic_DNA"/>
</dbReference>
<dbReference type="InterPro" id="IPR038987">
    <property type="entry name" value="MoeA-like"/>
</dbReference>
<comment type="function">
    <text evidence="1 6">Catalyzes the insertion of molybdate into adenylated molybdopterin with the concomitant release of AMP.</text>
</comment>
<dbReference type="CDD" id="cd00887">
    <property type="entry name" value="MoeA"/>
    <property type="match status" value="1"/>
</dbReference>
<dbReference type="SUPFAM" id="SSF63882">
    <property type="entry name" value="MoeA N-terminal region -like"/>
    <property type="match status" value="1"/>
</dbReference>
<evidence type="ECO:0000256" key="2">
    <source>
        <dbReference type="ARBA" id="ARBA00005046"/>
    </source>
</evidence>
<dbReference type="SMART" id="SM00852">
    <property type="entry name" value="MoCF_biosynth"/>
    <property type="match status" value="1"/>
</dbReference>
<keyword evidence="6" id="KW-0479">Metal-binding</keyword>
<dbReference type="EC" id="2.10.1.1" evidence="6"/>
<dbReference type="PANTHER" id="PTHR10192">
    <property type="entry name" value="MOLYBDOPTERIN BIOSYNTHESIS PROTEIN"/>
    <property type="match status" value="1"/>
</dbReference>
<dbReference type="RefSeq" id="WP_169249634.1">
    <property type="nucleotide sequence ID" value="NZ_SPMZ01000046.1"/>
</dbReference>
<dbReference type="SUPFAM" id="SSF63867">
    <property type="entry name" value="MoeA C-terminal domain-like"/>
    <property type="match status" value="1"/>
</dbReference>
<keyword evidence="6" id="KW-0460">Magnesium</keyword>
<evidence type="ECO:0000256" key="5">
    <source>
        <dbReference type="ARBA" id="ARBA00047317"/>
    </source>
</evidence>
<keyword evidence="6" id="KW-0808">Transferase</keyword>
<dbReference type="Gene3D" id="3.40.980.10">
    <property type="entry name" value="MoaB/Mog-like domain"/>
    <property type="match status" value="1"/>
</dbReference>
<dbReference type="InterPro" id="IPR008284">
    <property type="entry name" value="MoCF_biosynth_CS"/>
</dbReference>
<dbReference type="InterPro" id="IPR001453">
    <property type="entry name" value="MoaB/Mog_dom"/>
</dbReference>
<protein>
    <recommendedName>
        <fullName evidence="6">Molybdopterin molybdenumtransferase</fullName>
        <ecNumber evidence="6">2.10.1.1</ecNumber>
    </recommendedName>
</protein>
<evidence type="ECO:0000256" key="1">
    <source>
        <dbReference type="ARBA" id="ARBA00002901"/>
    </source>
</evidence>
<comment type="caution">
    <text evidence="8">The sequence shown here is derived from an EMBL/GenBank/DDBJ whole genome shotgun (WGS) entry which is preliminary data.</text>
</comment>
<proteinExistence type="inferred from homology"/>
<dbReference type="NCBIfam" id="TIGR00177">
    <property type="entry name" value="molyb_syn"/>
    <property type="match status" value="1"/>
</dbReference>
<comment type="cofactor">
    <cofactor evidence="6">
        <name>Mg(2+)</name>
        <dbReference type="ChEBI" id="CHEBI:18420"/>
    </cofactor>
</comment>
<dbReference type="Pfam" id="PF03453">
    <property type="entry name" value="MoeA_N"/>
    <property type="match status" value="1"/>
</dbReference>
<dbReference type="InterPro" id="IPR036135">
    <property type="entry name" value="MoeA_linker/N_sf"/>
</dbReference>
<gene>
    <name evidence="8" type="ORF">E4P82_14855</name>
</gene>
<dbReference type="InterPro" id="IPR036688">
    <property type="entry name" value="MoeA_C_domain_IV_sf"/>
</dbReference>
<dbReference type="NCBIfam" id="NF045515">
    <property type="entry name" value="Glp_gephyrin"/>
    <property type="match status" value="1"/>
</dbReference>
<dbReference type="PROSITE" id="PS01079">
    <property type="entry name" value="MOCF_BIOSYNTHESIS_2"/>
    <property type="match status" value="1"/>
</dbReference>
<accession>A0ABX1TLS6</accession>
<dbReference type="PANTHER" id="PTHR10192:SF5">
    <property type="entry name" value="GEPHYRIN"/>
    <property type="match status" value="1"/>
</dbReference>
<dbReference type="Gene3D" id="3.90.105.10">
    <property type="entry name" value="Molybdopterin biosynthesis moea protein, domain 2"/>
    <property type="match status" value="1"/>
</dbReference>
<organism evidence="8 9">
    <name type="scientific">Candidatus Competibacter phosphatis</name>
    <dbReference type="NCBI Taxonomy" id="221280"/>
    <lineage>
        <taxon>Bacteria</taxon>
        <taxon>Pseudomonadati</taxon>
        <taxon>Pseudomonadota</taxon>
        <taxon>Gammaproteobacteria</taxon>
        <taxon>Candidatus Competibacteraceae</taxon>
        <taxon>Candidatus Competibacter</taxon>
    </lineage>
</organism>
<evidence type="ECO:0000259" key="7">
    <source>
        <dbReference type="SMART" id="SM00852"/>
    </source>
</evidence>
<dbReference type="Gene3D" id="2.170.190.11">
    <property type="entry name" value="Molybdopterin biosynthesis moea protein, domain 3"/>
    <property type="match status" value="1"/>
</dbReference>
<reference evidence="8 9" key="1">
    <citation type="submission" date="2019-03" db="EMBL/GenBank/DDBJ databases">
        <title>Metabolic reconstructions from genomes of highly enriched 'Candidatus Accumulibacter' and 'Candidatus Competibacter' bioreactor populations.</title>
        <authorList>
            <person name="Annavajhala M.K."/>
            <person name="Welles L."/>
            <person name="Abbas B."/>
            <person name="Sorokin D."/>
            <person name="Park H."/>
            <person name="Van Loosdrecht M."/>
            <person name="Chandran K."/>
        </authorList>
    </citation>
    <scope>NUCLEOTIDE SEQUENCE [LARGE SCALE GENOMIC DNA]</scope>
    <source>
        <strain evidence="8 9">SBR_G</strain>
    </source>
</reference>
<keyword evidence="6" id="KW-0500">Molybdenum</keyword>
<dbReference type="Pfam" id="PF00994">
    <property type="entry name" value="MoCF_biosynth"/>
    <property type="match status" value="1"/>
</dbReference>
<keyword evidence="9" id="KW-1185">Reference proteome</keyword>
<name>A0ABX1TLS6_9GAMM</name>
<evidence type="ECO:0000256" key="6">
    <source>
        <dbReference type="RuleBase" id="RU365090"/>
    </source>
</evidence>
<dbReference type="Pfam" id="PF03454">
    <property type="entry name" value="MoeA_C"/>
    <property type="match status" value="1"/>
</dbReference>
<comment type="similarity">
    <text evidence="3 6">Belongs to the MoeA family.</text>
</comment>